<evidence type="ECO:0000313" key="1">
    <source>
        <dbReference type="EMBL" id="GAT54897.1"/>
    </source>
</evidence>
<sequence>MQTRARPPTLSLRPCANWVQLVQAAMYQPAPDNNPPMHPVHVNINLALTAIIEQPAYRPFVRYSEKFKKQWDEMVHPGDRDSYGNQELNGDCLVLVAAERCITKLNPRLNEEQRAKFSDAIVSNKVFWALLMRMGVCCWPFEKVLANAFEIFCALLDSCDPLEAHGWMVRLFVPLLKRMMGISANPCIEYTVKIYPLSFPVTEPAPYRIPFGAISNRPPYTLLSTSTGTEEKTHRLSGNENRHCPDAKTERGIRLLILCDVMWPASRSFFSTMGLPSAPLAAHQRTRSSCSKSLLGHPAQANAPFNTVQVHGLPSNLRRAIPRLHPAREPAQKLGERLLHGPPTALFSRSTLQARVSVELRCLLKKVEPSKAAGISDEGWSCMKRDIRSGISLAAPRVPQADLTVRPAYMLDWTPILTIASNTSMLPSRTSVLSCGWPEPCAFHSTGD</sequence>
<keyword evidence="2" id="KW-1185">Reference proteome</keyword>
<organism evidence="1 2">
    <name type="scientific">Mycena chlorophos</name>
    <name type="common">Agaric fungus</name>
    <name type="synonym">Agaricus chlorophos</name>
    <dbReference type="NCBI Taxonomy" id="658473"/>
    <lineage>
        <taxon>Eukaryota</taxon>
        <taxon>Fungi</taxon>
        <taxon>Dikarya</taxon>
        <taxon>Basidiomycota</taxon>
        <taxon>Agaricomycotina</taxon>
        <taxon>Agaricomycetes</taxon>
        <taxon>Agaricomycetidae</taxon>
        <taxon>Agaricales</taxon>
        <taxon>Marasmiineae</taxon>
        <taxon>Mycenaceae</taxon>
        <taxon>Mycena</taxon>
    </lineage>
</organism>
<protein>
    <submittedName>
        <fullName evidence="1">Uncharacterized protein</fullName>
    </submittedName>
</protein>
<evidence type="ECO:0000313" key="2">
    <source>
        <dbReference type="Proteomes" id="UP000815677"/>
    </source>
</evidence>
<name>A0ABQ0LV95_MYCCL</name>
<gene>
    <name evidence="1" type="ORF">MCHLO_11717</name>
</gene>
<dbReference type="EMBL" id="DF848799">
    <property type="protein sequence ID" value="GAT54897.1"/>
    <property type="molecule type" value="Genomic_DNA"/>
</dbReference>
<accession>A0ABQ0LV95</accession>
<dbReference type="Proteomes" id="UP000815677">
    <property type="component" value="Unassembled WGS sequence"/>
</dbReference>
<reference evidence="1" key="1">
    <citation type="submission" date="2014-09" db="EMBL/GenBank/DDBJ databases">
        <title>Genome sequence of the luminous mushroom Mycena chlorophos for searching fungal bioluminescence genes.</title>
        <authorList>
            <person name="Tanaka Y."/>
            <person name="Kasuga D."/>
            <person name="Oba Y."/>
            <person name="Hase S."/>
            <person name="Sato K."/>
            <person name="Oba Y."/>
            <person name="Sakakibara Y."/>
        </authorList>
    </citation>
    <scope>NUCLEOTIDE SEQUENCE</scope>
</reference>
<proteinExistence type="predicted"/>